<comment type="caution">
    <text evidence="3">The sequence shown here is derived from an EMBL/GenBank/DDBJ whole genome shotgun (WGS) entry which is preliminary data.</text>
</comment>
<accession>A0A2G9HJ60</accession>
<reference evidence="3" key="1">
    <citation type="submission" date="2017-07" db="EMBL/GenBank/DDBJ databases">
        <authorList>
            <person name="Sun Z.S."/>
            <person name="Albrecht U."/>
            <person name="Echele G."/>
            <person name="Lee C.C."/>
        </authorList>
    </citation>
    <scope>NUCLEOTIDE SEQUENCE</scope>
    <source>
        <strain evidence="3">UFG-1</strain>
        <tissue evidence="3">Leaf</tissue>
    </source>
</reference>
<feature type="region of interest" description="Disordered" evidence="1">
    <location>
        <begin position="107"/>
        <end position="133"/>
    </location>
</feature>
<dbReference type="OrthoDB" id="1649181at2759"/>
<proteinExistence type="predicted"/>
<gene>
    <name evidence="3" type="ORF">CDL12_09795</name>
    <name evidence="2" type="ORF">CDL12_09797</name>
</gene>
<protein>
    <submittedName>
        <fullName evidence="3">Uncharacterized protein</fullName>
    </submittedName>
</protein>
<evidence type="ECO:0000313" key="2">
    <source>
        <dbReference type="EMBL" id="PIN17543.1"/>
    </source>
</evidence>
<evidence type="ECO:0000313" key="4">
    <source>
        <dbReference type="Proteomes" id="UP000231279"/>
    </source>
</evidence>
<dbReference type="EMBL" id="NKXS01001653">
    <property type="protein sequence ID" value="PIN17545.1"/>
    <property type="molecule type" value="Genomic_DNA"/>
</dbReference>
<dbReference type="EMBL" id="NKXS01001654">
    <property type="protein sequence ID" value="PIN17543.1"/>
    <property type="molecule type" value="Genomic_DNA"/>
</dbReference>
<evidence type="ECO:0000313" key="3">
    <source>
        <dbReference type="EMBL" id="PIN17545.1"/>
    </source>
</evidence>
<name>A0A2G9HJ60_9LAMI</name>
<feature type="compositionally biased region" description="Basic residues" evidence="1">
    <location>
        <begin position="109"/>
        <end position="121"/>
    </location>
</feature>
<feature type="compositionally biased region" description="Basic and acidic residues" evidence="1">
    <location>
        <begin position="122"/>
        <end position="133"/>
    </location>
</feature>
<reference evidence="4" key="2">
    <citation type="journal article" date="2018" name="Gigascience">
        <title>Genome assembly of the Pink Ipe (Handroanthus impetiginosus, Bignoniaceae), a highly valued, ecologically keystone Neotropical timber forest tree.</title>
        <authorList>
            <person name="Silva-Junior O.B."/>
            <person name="Grattapaglia D."/>
            <person name="Novaes E."/>
            <person name="Collevatti R.G."/>
        </authorList>
    </citation>
    <scope>NUCLEOTIDE SEQUENCE [LARGE SCALE GENOMIC DNA]</scope>
    <source>
        <strain evidence="4">cv. UFG-1</strain>
    </source>
</reference>
<dbReference type="Proteomes" id="UP000231279">
    <property type="component" value="Unassembled WGS sequence"/>
</dbReference>
<organism evidence="3 4">
    <name type="scientific">Handroanthus impetiginosus</name>
    <dbReference type="NCBI Taxonomy" id="429701"/>
    <lineage>
        <taxon>Eukaryota</taxon>
        <taxon>Viridiplantae</taxon>
        <taxon>Streptophyta</taxon>
        <taxon>Embryophyta</taxon>
        <taxon>Tracheophyta</taxon>
        <taxon>Spermatophyta</taxon>
        <taxon>Magnoliopsida</taxon>
        <taxon>eudicotyledons</taxon>
        <taxon>Gunneridae</taxon>
        <taxon>Pentapetalae</taxon>
        <taxon>asterids</taxon>
        <taxon>lamiids</taxon>
        <taxon>Lamiales</taxon>
        <taxon>Bignoniaceae</taxon>
        <taxon>Crescentiina</taxon>
        <taxon>Tabebuia alliance</taxon>
        <taxon>Handroanthus</taxon>
    </lineage>
</organism>
<reference evidence="3" key="3">
    <citation type="journal article" date="2018" name="Gigascience">
        <title>Genome assembly of the pink ipe (Handroanthus impetiginosus, Bignoniaceae), a highly-valued ecologically keystone neotropical timber forest tree.</title>
        <authorList>
            <person name="Silva-Junior O.B."/>
            <person name="Novaes E."/>
            <person name="Grattapaglia D."/>
            <person name="Collevatti R.G."/>
        </authorList>
    </citation>
    <scope>NUCLEOTIDE SEQUENCE [LARGE SCALE GENOMIC DNA]</scope>
    <source>
        <strain evidence="3">UFG-1</strain>
        <tissue evidence="3">Leaf</tissue>
    </source>
</reference>
<keyword evidence="4" id="KW-1185">Reference proteome</keyword>
<dbReference type="PANTHER" id="PTHR34956:SF1">
    <property type="entry name" value="DUF4005 DOMAIN-CONTAINING PROTEIN"/>
    <property type="match status" value="1"/>
</dbReference>
<evidence type="ECO:0000256" key="1">
    <source>
        <dbReference type="SAM" id="MobiDB-lite"/>
    </source>
</evidence>
<dbReference type="AlphaFoldDB" id="A0A2G9HJ60"/>
<dbReference type="PANTHER" id="PTHR34956">
    <property type="entry name" value="OS05G0397300 PROTEIN"/>
    <property type="match status" value="1"/>
</dbReference>
<sequence length="133" mass="15842">MEVHNYPGQQMQTTKVYSFDEFEEEDYVFYSELRRQVWQLTDEDEDVYKNKNLNMVQAPKQVPLCSVLQSRCNYDWPGNKEDCAAAPAWILNLWRSGNGTGVFIPQMPSRRKNRSRRKKNERGRIYKPVEKMN</sequence>